<reference evidence="4 5" key="1">
    <citation type="submission" date="2019-07" db="EMBL/GenBank/DDBJ databases">
        <title>Tepidimonas taiwanensis I1-1 draft genome.</title>
        <authorList>
            <person name="Da Costa M.S."/>
            <person name="Froufe H.J.C."/>
            <person name="Egas C."/>
            <person name="Albuquerque L."/>
        </authorList>
    </citation>
    <scope>NUCLEOTIDE SEQUENCE [LARGE SCALE GENOMIC DNA]</scope>
    <source>
        <strain evidence="4 5">I1-1</strain>
    </source>
</reference>
<comment type="caution">
    <text evidence="4">The sequence shown here is derived from an EMBL/GenBank/DDBJ whole genome shotgun (WGS) entry which is preliminary data.</text>
</comment>
<keyword evidence="5" id="KW-1185">Reference proteome</keyword>
<dbReference type="Proteomes" id="UP000317763">
    <property type="component" value="Unassembled WGS sequence"/>
</dbReference>
<keyword evidence="1" id="KW-0175">Coiled coil</keyword>
<dbReference type="AlphaFoldDB" id="A0A554X9L8"/>
<feature type="region of interest" description="Disordered" evidence="2">
    <location>
        <begin position="1"/>
        <end position="21"/>
    </location>
</feature>
<dbReference type="Gene3D" id="1.20.120.520">
    <property type="entry name" value="nmb1532 protein domain like"/>
    <property type="match status" value="1"/>
</dbReference>
<evidence type="ECO:0000313" key="4">
    <source>
        <dbReference type="EMBL" id="TSE32513.1"/>
    </source>
</evidence>
<gene>
    <name evidence="4" type="ORF">Ttaiw_01068</name>
</gene>
<organism evidence="4 5">
    <name type="scientific">Tepidimonas taiwanensis</name>
    <dbReference type="NCBI Taxonomy" id="307486"/>
    <lineage>
        <taxon>Bacteria</taxon>
        <taxon>Pseudomonadati</taxon>
        <taxon>Pseudomonadota</taxon>
        <taxon>Betaproteobacteria</taxon>
        <taxon>Burkholderiales</taxon>
        <taxon>Tepidimonas</taxon>
    </lineage>
</organism>
<feature type="compositionally biased region" description="Polar residues" evidence="2">
    <location>
        <begin position="1"/>
        <end position="19"/>
    </location>
</feature>
<dbReference type="InterPro" id="IPR012312">
    <property type="entry name" value="Hemerythrin-like"/>
</dbReference>
<sequence>MQQNGVAMSATPNAPTNDQPIADFSQCHAGILRKLDALAELPALLAPAARAREIAEQSLAFFREAIVEHHEDEERELFPAVLASAAAGAERERVQGLVQRLTEEHRALERLWKQLEGDLKKVAKGQSFALDTAGLEALVAQYRSHACFEEAEFLPLAQAILGRNDNHLAALGLALHMRHTPVPVAGYV</sequence>
<feature type="domain" description="Hemerythrin-like" evidence="3">
    <location>
        <begin position="20"/>
        <end position="157"/>
    </location>
</feature>
<dbReference type="EMBL" id="VJOM01000009">
    <property type="protein sequence ID" value="TSE32513.1"/>
    <property type="molecule type" value="Genomic_DNA"/>
</dbReference>
<evidence type="ECO:0000256" key="2">
    <source>
        <dbReference type="SAM" id="MobiDB-lite"/>
    </source>
</evidence>
<protein>
    <submittedName>
        <fullName evidence="4">Hemerythrin HHE cation binding domain protein</fullName>
    </submittedName>
</protein>
<proteinExistence type="predicted"/>
<evidence type="ECO:0000259" key="3">
    <source>
        <dbReference type="Pfam" id="PF01814"/>
    </source>
</evidence>
<feature type="coiled-coil region" evidence="1">
    <location>
        <begin position="91"/>
        <end position="118"/>
    </location>
</feature>
<name>A0A554X9L8_9BURK</name>
<accession>A0A554X9L8</accession>
<dbReference type="Pfam" id="PF01814">
    <property type="entry name" value="Hemerythrin"/>
    <property type="match status" value="1"/>
</dbReference>
<evidence type="ECO:0000313" key="5">
    <source>
        <dbReference type="Proteomes" id="UP000317763"/>
    </source>
</evidence>
<evidence type="ECO:0000256" key="1">
    <source>
        <dbReference type="SAM" id="Coils"/>
    </source>
</evidence>